<proteinExistence type="predicted"/>
<reference evidence="1" key="2">
    <citation type="submission" date="2022-01" db="EMBL/GenBank/DDBJ databases">
        <authorList>
            <person name="Yamashiro T."/>
            <person name="Shiraishi A."/>
            <person name="Satake H."/>
            <person name="Nakayama K."/>
        </authorList>
    </citation>
    <scope>NUCLEOTIDE SEQUENCE</scope>
</reference>
<organism evidence="1 2">
    <name type="scientific">Tanacetum coccineum</name>
    <dbReference type="NCBI Taxonomy" id="301880"/>
    <lineage>
        <taxon>Eukaryota</taxon>
        <taxon>Viridiplantae</taxon>
        <taxon>Streptophyta</taxon>
        <taxon>Embryophyta</taxon>
        <taxon>Tracheophyta</taxon>
        <taxon>Spermatophyta</taxon>
        <taxon>Magnoliopsida</taxon>
        <taxon>eudicotyledons</taxon>
        <taxon>Gunneridae</taxon>
        <taxon>Pentapetalae</taxon>
        <taxon>asterids</taxon>
        <taxon>campanulids</taxon>
        <taxon>Asterales</taxon>
        <taxon>Asteraceae</taxon>
        <taxon>Asteroideae</taxon>
        <taxon>Anthemideae</taxon>
        <taxon>Anthemidinae</taxon>
        <taxon>Tanacetum</taxon>
    </lineage>
</organism>
<accession>A0ABQ5I0K3</accession>
<evidence type="ECO:0000313" key="1">
    <source>
        <dbReference type="EMBL" id="GJT93057.1"/>
    </source>
</evidence>
<gene>
    <name evidence="1" type="ORF">Tco_1081902</name>
</gene>
<name>A0ABQ5I0K3_9ASTR</name>
<dbReference type="Proteomes" id="UP001151760">
    <property type="component" value="Unassembled WGS sequence"/>
</dbReference>
<evidence type="ECO:0000313" key="2">
    <source>
        <dbReference type="Proteomes" id="UP001151760"/>
    </source>
</evidence>
<comment type="caution">
    <text evidence="1">The sequence shown here is derived from an EMBL/GenBank/DDBJ whole genome shotgun (WGS) entry which is preliminary data.</text>
</comment>
<dbReference type="EMBL" id="BQNB010020168">
    <property type="protein sequence ID" value="GJT93057.1"/>
    <property type="molecule type" value="Genomic_DNA"/>
</dbReference>
<keyword evidence="2" id="KW-1185">Reference proteome</keyword>
<sequence length="80" mass="9233">MAFGVSSTWNSYSSYSYHDFKDYECMTSEETVESKLNNASEVVDEDIQLMTVADHENASVSIVVSHIREVFRFVKRKKKT</sequence>
<reference evidence="1" key="1">
    <citation type="journal article" date="2022" name="Int. J. Mol. Sci.">
        <title>Draft Genome of Tanacetum Coccineum: Genomic Comparison of Closely Related Tanacetum-Family Plants.</title>
        <authorList>
            <person name="Yamashiro T."/>
            <person name="Shiraishi A."/>
            <person name="Nakayama K."/>
            <person name="Satake H."/>
        </authorList>
    </citation>
    <scope>NUCLEOTIDE SEQUENCE</scope>
</reference>
<protein>
    <submittedName>
        <fullName evidence="1">Uncharacterized protein</fullName>
    </submittedName>
</protein>